<evidence type="ECO:0000313" key="4">
    <source>
        <dbReference type="EMBL" id="VFK55434.1"/>
    </source>
</evidence>
<proteinExistence type="predicted"/>
<accession>A0A450ZGR0</accession>
<dbReference type="EMBL" id="CAADFV010000029">
    <property type="protein sequence ID" value="VFK55434.1"/>
    <property type="molecule type" value="Genomic_DNA"/>
</dbReference>
<evidence type="ECO:0000313" key="3">
    <source>
        <dbReference type="EMBL" id="VFK55263.1"/>
    </source>
</evidence>
<keyword evidence="1" id="KW-0472">Membrane</keyword>
<evidence type="ECO:0000313" key="2">
    <source>
        <dbReference type="EMBL" id="VFK53003.1"/>
    </source>
</evidence>
<dbReference type="AlphaFoldDB" id="A0A450ZGR0"/>
<feature type="transmembrane region" description="Helical" evidence="1">
    <location>
        <begin position="72"/>
        <end position="89"/>
    </location>
</feature>
<feature type="transmembrane region" description="Helical" evidence="1">
    <location>
        <begin position="34"/>
        <end position="52"/>
    </location>
</feature>
<reference evidence="2" key="1">
    <citation type="submission" date="2019-02" db="EMBL/GenBank/DDBJ databases">
        <authorList>
            <person name="Gruber-Vodicka R. H."/>
            <person name="Seah K. B. B."/>
        </authorList>
    </citation>
    <scope>NUCLEOTIDE SEQUENCE</scope>
    <source>
        <strain evidence="2">BECK_BY1</strain>
        <strain evidence="4">BECK_BY2</strain>
        <strain evidence="3">BECK_BY3</strain>
    </source>
</reference>
<dbReference type="EMBL" id="CAADFY010000066">
    <property type="protein sequence ID" value="VFK55263.1"/>
    <property type="molecule type" value="Genomic_DNA"/>
</dbReference>
<gene>
    <name evidence="2" type="ORF">BECKTUN1418D_GA0071000_101713</name>
    <name evidence="4" type="ORF">BECKTUN1418E_GA0071001_102920</name>
    <name evidence="3" type="ORF">BECKTUN1418F_GA0071002_106615</name>
</gene>
<keyword evidence="1" id="KW-0812">Transmembrane</keyword>
<sequence length="104" mass="11510">MISLDSTTIKIIAVLVSVGIFIAIEFTRRKEINVINIITISAAVFSLFPGYQLIAAALEGDTNNLPEMWREYLAVAGVVIIGLSLQFIIKTFRDLIIKPGDRED</sequence>
<evidence type="ECO:0000256" key="1">
    <source>
        <dbReference type="SAM" id="Phobius"/>
    </source>
</evidence>
<name>A0A450ZGR0_9GAMM</name>
<organism evidence="2">
    <name type="scientific">Candidatus Kentrum sp. TUN</name>
    <dbReference type="NCBI Taxonomy" id="2126343"/>
    <lineage>
        <taxon>Bacteria</taxon>
        <taxon>Pseudomonadati</taxon>
        <taxon>Pseudomonadota</taxon>
        <taxon>Gammaproteobacteria</taxon>
        <taxon>Candidatus Kentrum</taxon>
    </lineage>
</organism>
<keyword evidence="1" id="KW-1133">Transmembrane helix</keyword>
<protein>
    <submittedName>
        <fullName evidence="2">Uncharacterized protein</fullName>
    </submittedName>
</protein>
<dbReference type="EMBL" id="CAADFX010000017">
    <property type="protein sequence ID" value="VFK53003.1"/>
    <property type="molecule type" value="Genomic_DNA"/>
</dbReference>
<feature type="transmembrane region" description="Helical" evidence="1">
    <location>
        <begin position="6"/>
        <end position="27"/>
    </location>
</feature>